<sequence>MIEASDFLSAATRQGIDFFTGVPCSFLTPLMNAVIADPAARYVGATSEGEAVAIAAGAWLAGRDTVVMCQNSGLGNAVNPVTSLNHPFEIPTLMIVTWRGQPGLKDEPQHDLMGRITPELLELIGARHELFPASADEVAPKLAAARAHMLETGRPFAFVQPKGAIRPMPLTQERPPVRAVVAVADFAGGAAPARRVAVMERILAALPPGAGVIATTGFTGRELFTLEDHPRNLYCVGSMGGASAIGLGAALNSPREIVVLDGDGAALMKLGNMATIGAEAPDNLTHVILDNGMHESTGGQATVSPQVDFAAVSAACGYRFAARVEGLDQAQAAFRMALEQPGPRCLHIRVAASGMENLGRPTTAPRDVARRFRAYLSQHGTNGDA</sequence>
<keyword evidence="2" id="KW-0786">Thiamine pyrophosphate</keyword>
<dbReference type="PANTHER" id="PTHR42818:SF1">
    <property type="entry name" value="SULFOPYRUVATE DECARBOXYLASE"/>
    <property type="match status" value="1"/>
</dbReference>
<protein>
    <submittedName>
        <fullName evidence="6">Phosphonopyruvate decarboxylase</fullName>
        <ecNumber evidence="6">4.1.1.82</ecNumber>
    </submittedName>
</protein>
<keyword evidence="3 6" id="KW-0456">Lyase</keyword>
<dbReference type="GO" id="GO:0032923">
    <property type="term" value="P:organic phosphonate biosynthetic process"/>
    <property type="evidence" value="ECO:0007669"/>
    <property type="project" value="InterPro"/>
</dbReference>
<evidence type="ECO:0000256" key="1">
    <source>
        <dbReference type="ARBA" id="ARBA00022793"/>
    </source>
</evidence>
<dbReference type="InterPro" id="IPR017684">
    <property type="entry name" value="Phosphono-pyrv_decarboxylase"/>
</dbReference>
<evidence type="ECO:0000256" key="3">
    <source>
        <dbReference type="ARBA" id="ARBA00023239"/>
    </source>
</evidence>
<dbReference type="AlphaFoldDB" id="A0A838XZR7"/>
<feature type="domain" description="Thiamine pyrophosphate enzyme TPP-binding" evidence="4">
    <location>
        <begin position="235"/>
        <end position="348"/>
    </location>
</feature>
<keyword evidence="1" id="KW-0210">Decarboxylase</keyword>
<evidence type="ECO:0000313" key="6">
    <source>
        <dbReference type="EMBL" id="MBA4612504.1"/>
    </source>
</evidence>
<proteinExistence type="predicted"/>
<dbReference type="InterPro" id="IPR011766">
    <property type="entry name" value="TPP_enzyme_TPP-bd"/>
</dbReference>
<dbReference type="Gene3D" id="3.40.50.970">
    <property type="match status" value="2"/>
</dbReference>
<dbReference type="InterPro" id="IPR012001">
    <property type="entry name" value="Thiamin_PyroP_enz_TPP-bd_dom"/>
</dbReference>
<accession>A0A838XZR7</accession>
<keyword evidence="7" id="KW-1185">Reference proteome</keyword>
<dbReference type="EC" id="4.1.1.82" evidence="6"/>
<dbReference type="SUPFAM" id="SSF52518">
    <property type="entry name" value="Thiamin diphosphate-binding fold (THDP-binding)"/>
    <property type="match status" value="2"/>
</dbReference>
<organism evidence="6 7">
    <name type="scientific">Stappia taiwanensis</name>
    <dbReference type="NCBI Taxonomy" id="992267"/>
    <lineage>
        <taxon>Bacteria</taxon>
        <taxon>Pseudomonadati</taxon>
        <taxon>Pseudomonadota</taxon>
        <taxon>Alphaproteobacteria</taxon>
        <taxon>Hyphomicrobiales</taxon>
        <taxon>Stappiaceae</taxon>
        <taxon>Stappia</taxon>
    </lineage>
</organism>
<gene>
    <name evidence="6" type="primary">aepY</name>
    <name evidence="6" type="ORF">H1W37_12625</name>
</gene>
<dbReference type="Proteomes" id="UP000559404">
    <property type="component" value="Unassembled WGS sequence"/>
</dbReference>
<dbReference type="NCBIfam" id="TIGR03297">
    <property type="entry name" value="Ppyr-DeCO2ase"/>
    <property type="match status" value="1"/>
</dbReference>
<evidence type="ECO:0000259" key="5">
    <source>
        <dbReference type="Pfam" id="PF02776"/>
    </source>
</evidence>
<reference evidence="6 7" key="1">
    <citation type="submission" date="2020-07" db="EMBL/GenBank/DDBJ databases">
        <authorList>
            <person name="Li M."/>
        </authorList>
    </citation>
    <scope>NUCLEOTIDE SEQUENCE [LARGE SCALE GENOMIC DNA]</scope>
    <source>
        <strain evidence="6 7">DSM 23284</strain>
    </source>
</reference>
<dbReference type="RefSeq" id="WP_181760704.1">
    <property type="nucleotide sequence ID" value="NZ_BMCR01000010.1"/>
</dbReference>
<dbReference type="CDD" id="cd07035">
    <property type="entry name" value="TPP_PYR_POX_like"/>
    <property type="match status" value="1"/>
</dbReference>
<dbReference type="GO" id="GO:0030976">
    <property type="term" value="F:thiamine pyrophosphate binding"/>
    <property type="evidence" value="ECO:0007669"/>
    <property type="project" value="InterPro"/>
</dbReference>
<evidence type="ECO:0000256" key="2">
    <source>
        <dbReference type="ARBA" id="ARBA00023052"/>
    </source>
</evidence>
<dbReference type="Pfam" id="PF02775">
    <property type="entry name" value="TPP_enzyme_C"/>
    <property type="match status" value="1"/>
</dbReference>
<evidence type="ECO:0000313" key="7">
    <source>
        <dbReference type="Proteomes" id="UP000559404"/>
    </source>
</evidence>
<feature type="domain" description="Thiamine pyrophosphate enzyme N-terminal TPP-binding" evidence="5">
    <location>
        <begin position="9"/>
        <end position="109"/>
    </location>
</feature>
<dbReference type="InterPro" id="IPR051818">
    <property type="entry name" value="TPP_dependent_decarboxylase"/>
</dbReference>
<comment type="caution">
    <text evidence="6">The sequence shown here is derived from an EMBL/GenBank/DDBJ whole genome shotgun (WGS) entry which is preliminary data.</text>
</comment>
<dbReference type="Pfam" id="PF02776">
    <property type="entry name" value="TPP_enzyme_N"/>
    <property type="match status" value="1"/>
</dbReference>
<dbReference type="EMBL" id="JACEON010000011">
    <property type="protein sequence ID" value="MBA4612504.1"/>
    <property type="molecule type" value="Genomic_DNA"/>
</dbReference>
<reference evidence="6 7" key="2">
    <citation type="submission" date="2020-08" db="EMBL/GenBank/DDBJ databases">
        <title>Stappia taiwanensis sp. nov., isolated from a coastal thermal spring.</title>
        <authorList>
            <person name="Kampfer P."/>
        </authorList>
    </citation>
    <scope>NUCLEOTIDE SEQUENCE [LARGE SCALE GENOMIC DNA]</scope>
    <source>
        <strain evidence="6 7">DSM 23284</strain>
    </source>
</reference>
<name>A0A838XZR7_9HYPH</name>
<keyword evidence="6" id="KW-0670">Pyruvate</keyword>
<dbReference type="PANTHER" id="PTHR42818">
    <property type="entry name" value="SULFOPYRUVATE DECARBOXYLASE SUBUNIT ALPHA"/>
    <property type="match status" value="1"/>
</dbReference>
<dbReference type="InterPro" id="IPR029061">
    <property type="entry name" value="THDP-binding"/>
</dbReference>
<evidence type="ECO:0000259" key="4">
    <source>
        <dbReference type="Pfam" id="PF02775"/>
    </source>
</evidence>
<dbReference type="GO" id="GO:0033980">
    <property type="term" value="F:phosphonopyruvate decarboxylase activity"/>
    <property type="evidence" value="ECO:0007669"/>
    <property type="project" value="UniProtKB-EC"/>
</dbReference>